<accession>A0A9P6XU01</accession>
<name>A0A9P6XU01_RHIOR</name>
<gene>
    <name evidence="1" type="ORF">G6F51_013241</name>
</gene>
<dbReference type="AlphaFoldDB" id="A0A9P6XU01"/>
<proteinExistence type="predicted"/>
<organism evidence="1 2">
    <name type="scientific">Rhizopus oryzae</name>
    <name type="common">Mucormycosis agent</name>
    <name type="synonym">Rhizopus arrhizus var. delemar</name>
    <dbReference type="NCBI Taxonomy" id="64495"/>
    <lineage>
        <taxon>Eukaryota</taxon>
        <taxon>Fungi</taxon>
        <taxon>Fungi incertae sedis</taxon>
        <taxon>Mucoromycota</taxon>
        <taxon>Mucoromycotina</taxon>
        <taxon>Mucoromycetes</taxon>
        <taxon>Mucorales</taxon>
        <taxon>Mucorineae</taxon>
        <taxon>Rhizopodaceae</taxon>
        <taxon>Rhizopus</taxon>
    </lineage>
</organism>
<dbReference type="EMBL" id="JAANIT010004885">
    <property type="protein sequence ID" value="KAG1532143.1"/>
    <property type="molecule type" value="Genomic_DNA"/>
</dbReference>
<reference evidence="1" key="1">
    <citation type="journal article" date="2020" name="Microb. Genom.">
        <title>Genetic diversity of clinical and environmental Mucorales isolates obtained from an investigation of mucormycosis cases among solid organ transplant recipients.</title>
        <authorList>
            <person name="Nguyen M.H."/>
            <person name="Kaul D."/>
            <person name="Muto C."/>
            <person name="Cheng S.J."/>
            <person name="Richter R.A."/>
            <person name="Bruno V.M."/>
            <person name="Liu G."/>
            <person name="Beyhan S."/>
            <person name="Sundermann A.J."/>
            <person name="Mounaud S."/>
            <person name="Pasculle A.W."/>
            <person name="Nierman W.C."/>
            <person name="Driscoll E."/>
            <person name="Cumbie R."/>
            <person name="Clancy C.J."/>
            <person name="Dupont C.L."/>
        </authorList>
    </citation>
    <scope>NUCLEOTIDE SEQUENCE</scope>
    <source>
        <strain evidence="1">GL16</strain>
    </source>
</reference>
<evidence type="ECO:0000313" key="2">
    <source>
        <dbReference type="Proteomes" id="UP000717996"/>
    </source>
</evidence>
<protein>
    <submittedName>
        <fullName evidence="1">Uncharacterized protein</fullName>
    </submittedName>
</protein>
<sequence length="179" mass="20276">MNATNNKVKCQCTKCSNCPEGFKMIAKRTANLHKRIDKVGEVLRQRRSENTFEQPSTSTERSTFEEFDLDADMDVDMEEEMTNDQQLEYLLVLYLVLFQAKHLSVEAGEELLAFLSFFVRALGHGMEIPTKISTARAMVNYSSASSGVSRFLVCSLCRSVYDTGSLHTRLCPFQPEARP</sequence>
<evidence type="ECO:0000313" key="1">
    <source>
        <dbReference type="EMBL" id="KAG1532143.1"/>
    </source>
</evidence>
<comment type="caution">
    <text evidence="1">The sequence shown here is derived from an EMBL/GenBank/DDBJ whole genome shotgun (WGS) entry which is preliminary data.</text>
</comment>
<dbReference type="Proteomes" id="UP000717996">
    <property type="component" value="Unassembled WGS sequence"/>
</dbReference>